<keyword evidence="2" id="KW-1133">Transmembrane helix</keyword>
<dbReference type="Proteomes" id="UP001180020">
    <property type="component" value="Unassembled WGS sequence"/>
</dbReference>
<protein>
    <submittedName>
        <fullName evidence="4">Mitogen-activated protein kinase kinase kinase NPK1</fullName>
    </submittedName>
</protein>
<dbReference type="PANTHER" id="PTHR48011:SF18">
    <property type="entry name" value="MITOGEN-ACTIVATED PROTEIN KINASE KINASE KINASE 19-RELATED"/>
    <property type="match status" value="1"/>
</dbReference>
<reference evidence="4" key="1">
    <citation type="journal article" date="2023" name="Nat. Commun.">
        <title>Diploid and tetraploid genomes of Acorus and the evolution of monocots.</title>
        <authorList>
            <person name="Ma L."/>
            <person name="Liu K.W."/>
            <person name="Li Z."/>
            <person name="Hsiao Y.Y."/>
            <person name="Qi Y."/>
            <person name="Fu T."/>
            <person name="Tang G.D."/>
            <person name="Zhang D."/>
            <person name="Sun W.H."/>
            <person name="Liu D.K."/>
            <person name="Li Y."/>
            <person name="Chen G.Z."/>
            <person name="Liu X.D."/>
            <person name="Liao X.Y."/>
            <person name="Jiang Y.T."/>
            <person name="Yu X."/>
            <person name="Hao Y."/>
            <person name="Huang J."/>
            <person name="Zhao X.W."/>
            <person name="Ke S."/>
            <person name="Chen Y.Y."/>
            <person name="Wu W.L."/>
            <person name="Hsu J.L."/>
            <person name="Lin Y.F."/>
            <person name="Huang M.D."/>
            <person name="Li C.Y."/>
            <person name="Huang L."/>
            <person name="Wang Z.W."/>
            <person name="Zhao X."/>
            <person name="Zhong W.Y."/>
            <person name="Peng D.H."/>
            <person name="Ahmad S."/>
            <person name="Lan S."/>
            <person name="Zhang J.S."/>
            <person name="Tsai W.C."/>
            <person name="Van de Peer Y."/>
            <person name="Liu Z.J."/>
        </authorList>
    </citation>
    <scope>NUCLEOTIDE SEQUENCE</scope>
    <source>
        <strain evidence="4">CP</strain>
    </source>
</reference>
<dbReference type="PANTHER" id="PTHR48011">
    <property type="entry name" value="CCR4-NOT TRANSCRIPTIONAL COMPLEX SUBUNIT CAF120-RELATED"/>
    <property type="match status" value="1"/>
</dbReference>
<dbReference type="GO" id="GO:0004672">
    <property type="term" value="F:protein kinase activity"/>
    <property type="evidence" value="ECO:0007669"/>
    <property type="project" value="InterPro"/>
</dbReference>
<dbReference type="SMART" id="SM00220">
    <property type="entry name" value="S_TKc"/>
    <property type="match status" value="1"/>
</dbReference>
<dbReference type="GO" id="GO:0005524">
    <property type="term" value="F:ATP binding"/>
    <property type="evidence" value="ECO:0007669"/>
    <property type="project" value="UniProtKB-UniRule"/>
</dbReference>
<keyword evidence="5" id="KW-1185">Reference proteome</keyword>
<feature type="transmembrane region" description="Helical" evidence="2">
    <location>
        <begin position="361"/>
        <end position="382"/>
    </location>
</feature>
<proteinExistence type="predicted"/>
<dbReference type="Gene3D" id="1.10.510.10">
    <property type="entry name" value="Transferase(Phosphotransferase) domain 1"/>
    <property type="match status" value="1"/>
</dbReference>
<feature type="binding site" evidence="1">
    <location>
        <position position="31"/>
    </location>
    <ligand>
        <name>ATP</name>
        <dbReference type="ChEBI" id="CHEBI:30616"/>
    </ligand>
</feature>
<gene>
    <name evidence="4" type="primary">NPK1</name>
    <name evidence="4" type="ORF">QJS10_CPB14g00567</name>
</gene>
<organism evidence="4 5">
    <name type="scientific">Acorus calamus</name>
    <name type="common">Sweet flag</name>
    <dbReference type="NCBI Taxonomy" id="4465"/>
    <lineage>
        <taxon>Eukaryota</taxon>
        <taxon>Viridiplantae</taxon>
        <taxon>Streptophyta</taxon>
        <taxon>Embryophyta</taxon>
        <taxon>Tracheophyta</taxon>
        <taxon>Spermatophyta</taxon>
        <taxon>Magnoliopsida</taxon>
        <taxon>Liliopsida</taxon>
        <taxon>Acoraceae</taxon>
        <taxon>Acorus</taxon>
    </lineage>
</organism>
<dbReference type="InterPro" id="IPR052751">
    <property type="entry name" value="Plant_MAPKKK"/>
</dbReference>
<sequence length="435" mass="47723">MGWVRGNTLGRGAFATVNAVSNGHDPLMAVKSAPLSESSSLRHEKSVLTLLQGCPHIIGFFGDDVTTERDGHRRYNLLLEYAQRGSLHDLIHHSSCGIPESVARRYARSLLLGLRHVHANGFVHCDVKPQNVLAFDDDRVKIADFGLARKSGLRGDSGCCGTPLYMAPESVLRGEHGPPSDVWAFGCVVAEMVSGATVWPSMEVEALLFEIGCGQPKIPEMMSKQGKDFLSKCLVREPEERWTAEMLLDHPFVAEEYASGGCTCAVYSPKSVFDIGEFSDSSTGDVELDGYATTSDSSSAVDRMQQLANTRRPDWSGDDWILVRGADESPVFTSEEENQREVVDDGLCTTNDWTTRNACSLRYVVLLLGLVVLVLFLGSLLFKRASVSSSVVFSSSDLNILRDRAQSRTIQSSKDIAQIRRGDLFPFPLTIRPEA</sequence>
<evidence type="ECO:0000313" key="5">
    <source>
        <dbReference type="Proteomes" id="UP001180020"/>
    </source>
</evidence>
<comment type="caution">
    <text evidence="4">The sequence shown here is derived from an EMBL/GenBank/DDBJ whole genome shotgun (WGS) entry which is preliminary data.</text>
</comment>
<dbReference type="Pfam" id="PF00069">
    <property type="entry name" value="Pkinase"/>
    <property type="match status" value="1"/>
</dbReference>
<dbReference type="AlphaFoldDB" id="A0AAV9DEQ6"/>
<keyword evidence="2" id="KW-0472">Membrane</keyword>
<keyword evidence="4" id="KW-0418">Kinase</keyword>
<evidence type="ECO:0000259" key="3">
    <source>
        <dbReference type="PROSITE" id="PS50011"/>
    </source>
</evidence>
<keyword evidence="1" id="KW-0547">Nucleotide-binding</keyword>
<accession>A0AAV9DEQ6</accession>
<dbReference type="InterPro" id="IPR017441">
    <property type="entry name" value="Protein_kinase_ATP_BS"/>
</dbReference>
<reference evidence="4" key="2">
    <citation type="submission" date="2023-06" db="EMBL/GenBank/DDBJ databases">
        <authorList>
            <person name="Ma L."/>
            <person name="Liu K.-W."/>
            <person name="Li Z."/>
            <person name="Hsiao Y.-Y."/>
            <person name="Qi Y."/>
            <person name="Fu T."/>
            <person name="Tang G."/>
            <person name="Zhang D."/>
            <person name="Sun W.-H."/>
            <person name="Liu D.-K."/>
            <person name="Li Y."/>
            <person name="Chen G.-Z."/>
            <person name="Liu X.-D."/>
            <person name="Liao X.-Y."/>
            <person name="Jiang Y.-T."/>
            <person name="Yu X."/>
            <person name="Hao Y."/>
            <person name="Huang J."/>
            <person name="Zhao X.-W."/>
            <person name="Ke S."/>
            <person name="Chen Y.-Y."/>
            <person name="Wu W.-L."/>
            <person name="Hsu J.-L."/>
            <person name="Lin Y.-F."/>
            <person name="Huang M.-D."/>
            <person name="Li C.-Y."/>
            <person name="Huang L."/>
            <person name="Wang Z.-W."/>
            <person name="Zhao X."/>
            <person name="Zhong W.-Y."/>
            <person name="Peng D.-H."/>
            <person name="Ahmad S."/>
            <person name="Lan S."/>
            <person name="Zhang J.-S."/>
            <person name="Tsai W.-C."/>
            <person name="Van De Peer Y."/>
            <person name="Liu Z.-J."/>
        </authorList>
    </citation>
    <scope>NUCLEOTIDE SEQUENCE</scope>
    <source>
        <strain evidence="4">CP</strain>
        <tissue evidence="4">Leaves</tissue>
    </source>
</reference>
<dbReference type="PROSITE" id="PS50011">
    <property type="entry name" value="PROTEIN_KINASE_DOM"/>
    <property type="match status" value="1"/>
</dbReference>
<dbReference type="InterPro" id="IPR000719">
    <property type="entry name" value="Prot_kinase_dom"/>
</dbReference>
<name>A0AAV9DEQ6_ACOCL</name>
<keyword evidence="4" id="KW-0808">Transferase</keyword>
<evidence type="ECO:0000256" key="2">
    <source>
        <dbReference type="SAM" id="Phobius"/>
    </source>
</evidence>
<dbReference type="GO" id="GO:0007165">
    <property type="term" value="P:signal transduction"/>
    <property type="evidence" value="ECO:0007669"/>
    <property type="project" value="TreeGrafter"/>
</dbReference>
<feature type="domain" description="Protein kinase" evidence="3">
    <location>
        <begin position="3"/>
        <end position="253"/>
    </location>
</feature>
<keyword evidence="1" id="KW-0067">ATP-binding</keyword>
<dbReference type="EMBL" id="JAUJYO010000014">
    <property type="protein sequence ID" value="KAK1299401.1"/>
    <property type="molecule type" value="Genomic_DNA"/>
</dbReference>
<dbReference type="PROSITE" id="PS00107">
    <property type="entry name" value="PROTEIN_KINASE_ATP"/>
    <property type="match status" value="1"/>
</dbReference>
<evidence type="ECO:0000256" key="1">
    <source>
        <dbReference type="PROSITE-ProRule" id="PRU10141"/>
    </source>
</evidence>
<dbReference type="InterPro" id="IPR011009">
    <property type="entry name" value="Kinase-like_dom_sf"/>
</dbReference>
<dbReference type="CDD" id="cd06606">
    <property type="entry name" value="STKc_MAPKKK"/>
    <property type="match status" value="1"/>
</dbReference>
<keyword evidence="2" id="KW-0812">Transmembrane</keyword>
<dbReference type="SUPFAM" id="SSF56112">
    <property type="entry name" value="Protein kinase-like (PK-like)"/>
    <property type="match status" value="1"/>
</dbReference>
<evidence type="ECO:0000313" key="4">
    <source>
        <dbReference type="EMBL" id="KAK1299401.1"/>
    </source>
</evidence>